<name>A0A915KUA9_ROMCU</name>
<dbReference type="WBParaSite" id="nRc.2.0.1.t41722-RA">
    <property type="protein sequence ID" value="nRc.2.0.1.t41722-RA"/>
    <property type="gene ID" value="nRc.2.0.1.g41722"/>
</dbReference>
<dbReference type="AlphaFoldDB" id="A0A915KUA9"/>
<evidence type="ECO:0000313" key="2">
    <source>
        <dbReference type="WBParaSite" id="nRc.2.0.1.t41722-RA"/>
    </source>
</evidence>
<keyword evidence="1" id="KW-1185">Reference proteome</keyword>
<dbReference type="Proteomes" id="UP000887565">
    <property type="component" value="Unplaced"/>
</dbReference>
<reference evidence="2" key="1">
    <citation type="submission" date="2022-11" db="UniProtKB">
        <authorList>
            <consortium name="WormBaseParasite"/>
        </authorList>
    </citation>
    <scope>IDENTIFICATION</scope>
</reference>
<organism evidence="1 2">
    <name type="scientific">Romanomermis culicivorax</name>
    <name type="common">Nematode worm</name>
    <dbReference type="NCBI Taxonomy" id="13658"/>
    <lineage>
        <taxon>Eukaryota</taxon>
        <taxon>Metazoa</taxon>
        <taxon>Ecdysozoa</taxon>
        <taxon>Nematoda</taxon>
        <taxon>Enoplea</taxon>
        <taxon>Dorylaimia</taxon>
        <taxon>Mermithida</taxon>
        <taxon>Mermithoidea</taxon>
        <taxon>Mermithidae</taxon>
        <taxon>Romanomermis</taxon>
    </lineage>
</organism>
<evidence type="ECO:0000313" key="1">
    <source>
        <dbReference type="Proteomes" id="UP000887565"/>
    </source>
</evidence>
<accession>A0A915KUA9</accession>
<protein>
    <submittedName>
        <fullName evidence="2">Uncharacterized protein</fullName>
    </submittedName>
</protein>
<sequence>MPRMASAIVESEDKYNIKGMIRITEFERWFETVYAWPLNVLGEPTYVESGDLKKALAMYTKPNFRRSGLTSKKFRRINYISTRKPSWISRIKMRLTSQDSSSLGS</sequence>
<proteinExistence type="predicted"/>